<dbReference type="OrthoDB" id="7324894at2"/>
<feature type="transmembrane region" description="Helical" evidence="1">
    <location>
        <begin position="7"/>
        <end position="29"/>
    </location>
</feature>
<proteinExistence type="predicted"/>
<protein>
    <submittedName>
        <fullName evidence="3">Uncharacterized protein</fullName>
    </submittedName>
</protein>
<dbReference type="EMBL" id="LNYR01000031">
    <property type="protein sequence ID" value="KTD47609.1"/>
    <property type="molecule type" value="Genomic_DNA"/>
</dbReference>
<gene>
    <name evidence="2" type="ORF">Lqua_2002</name>
    <name evidence="3" type="ORF">NCTC12376_02457</name>
</gene>
<keyword evidence="4" id="KW-1185">Reference proteome</keyword>
<keyword evidence="1" id="KW-0812">Transmembrane</keyword>
<name>A0A378KW69_9GAMM</name>
<organism evidence="3 5">
    <name type="scientific">Legionella quateirensis</name>
    <dbReference type="NCBI Taxonomy" id="45072"/>
    <lineage>
        <taxon>Bacteria</taxon>
        <taxon>Pseudomonadati</taxon>
        <taxon>Pseudomonadota</taxon>
        <taxon>Gammaproteobacteria</taxon>
        <taxon>Legionellales</taxon>
        <taxon>Legionellaceae</taxon>
        <taxon>Legionella</taxon>
    </lineage>
</organism>
<keyword evidence="1" id="KW-0472">Membrane</keyword>
<dbReference type="Proteomes" id="UP000054639">
    <property type="component" value="Unassembled WGS sequence"/>
</dbReference>
<accession>A0A378KW69</accession>
<dbReference type="AlphaFoldDB" id="A0A378KW69"/>
<dbReference type="Proteomes" id="UP000254230">
    <property type="component" value="Unassembled WGS sequence"/>
</dbReference>
<keyword evidence="1" id="KW-1133">Transmembrane helix</keyword>
<evidence type="ECO:0000313" key="2">
    <source>
        <dbReference type="EMBL" id="KTD47609.1"/>
    </source>
</evidence>
<reference evidence="2 4" key="1">
    <citation type="submission" date="2015-11" db="EMBL/GenBank/DDBJ databases">
        <title>Genomic analysis of 38 Legionella species identifies large and diverse effector repertoires.</title>
        <authorList>
            <person name="Burstein D."/>
            <person name="Amaro F."/>
            <person name="Zusman T."/>
            <person name="Lifshitz Z."/>
            <person name="Cohen O."/>
            <person name="Gilbert J.A."/>
            <person name="Pupko T."/>
            <person name="Shuman H.A."/>
            <person name="Segal G."/>
        </authorList>
    </citation>
    <scope>NUCLEOTIDE SEQUENCE [LARGE SCALE GENOMIC DNA]</scope>
    <source>
        <strain evidence="2 4">ATCC 49507</strain>
    </source>
</reference>
<evidence type="ECO:0000313" key="3">
    <source>
        <dbReference type="EMBL" id="STY18636.1"/>
    </source>
</evidence>
<evidence type="ECO:0000256" key="1">
    <source>
        <dbReference type="SAM" id="Phobius"/>
    </source>
</evidence>
<evidence type="ECO:0000313" key="5">
    <source>
        <dbReference type="Proteomes" id="UP000254230"/>
    </source>
</evidence>
<dbReference type="SUPFAM" id="SSF52266">
    <property type="entry name" value="SGNH hydrolase"/>
    <property type="match status" value="1"/>
</dbReference>
<dbReference type="STRING" id="45072.Lqua_2002"/>
<dbReference type="RefSeq" id="WP_058474160.1">
    <property type="nucleotide sequence ID" value="NZ_CAAAIL010000001.1"/>
</dbReference>
<reference evidence="3 5" key="2">
    <citation type="submission" date="2018-06" db="EMBL/GenBank/DDBJ databases">
        <authorList>
            <consortium name="Pathogen Informatics"/>
            <person name="Doyle S."/>
        </authorList>
    </citation>
    <scope>NUCLEOTIDE SEQUENCE [LARGE SCALE GENOMIC DNA]</scope>
    <source>
        <strain evidence="3 5">NCTC12376</strain>
    </source>
</reference>
<sequence>MNYFKKFSIYYLSFLVALCSIIILLNWLVNPYNIYKSLPIQRFSQKPVVTSHLRLAKAMAVEWNKPDVLILGSSTAETGLNPQFPAWNNSRVYNLGLSGANIYEVMRYLQHAESIKPVKKVVLAVNFFMFNAYINNRDDFDESILRVDVQGKNNPLALNNVFTTLLSYDAIKASLETISSQNKKNAFQSNGQLVLNYREDQVNQLKGYKNNFLYTERFNKSSLLPPPHELFGFTNKEQQINTLQYMQNIIAICEKNNTQLILVIAPEHIRLLETYKQLGLWNLYEQWQKELVDMIDLHNKNHPNVPFELWGFNKVNAITTEQLPEKEDTHTAMHWFWDPYHFKNELGNLILSSILNNKDESQTNNFSTRLTPINIYSELQFNRTALSRWENEHLSEVSELKENLSASSKDG</sequence>
<dbReference type="EMBL" id="UGOW01000001">
    <property type="protein sequence ID" value="STY18636.1"/>
    <property type="molecule type" value="Genomic_DNA"/>
</dbReference>
<evidence type="ECO:0000313" key="4">
    <source>
        <dbReference type="Proteomes" id="UP000054639"/>
    </source>
</evidence>